<dbReference type="STRING" id="201973.SAMN04488025_1554"/>
<keyword evidence="1" id="KW-0812">Transmembrane</keyword>
<accession>A0A1I2T8S5</accession>
<dbReference type="EMBL" id="FOOK01000055">
    <property type="protein sequence ID" value="SFG59617.1"/>
    <property type="molecule type" value="Genomic_DNA"/>
</dbReference>
<keyword evidence="1" id="KW-1133">Transmembrane helix</keyword>
<reference evidence="2 3" key="1">
    <citation type="submission" date="2016-10" db="EMBL/GenBank/DDBJ databases">
        <authorList>
            <person name="de Groot N.N."/>
        </authorList>
    </citation>
    <scope>NUCLEOTIDE SEQUENCE [LARGE SCALE GENOMIC DNA]</scope>
    <source>
        <strain evidence="2 3">DSM 44945</strain>
    </source>
</reference>
<sequence>MLNKSIGRSFKKGSVTMEFVTLIPLLLIMILFIAQFFVAGMAVVETEVTLRDTVRYAAEIGDEKKAKRWGLNRFDASGYYDMESLKVEIKDEEVIATARTRIEWLFTSAAPFHYRSKVKTPVID</sequence>
<evidence type="ECO:0000256" key="1">
    <source>
        <dbReference type="SAM" id="Phobius"/>
    </source>
</evidence>
<proteinExistence type="predicted"/>
<keyword evidence="3" id="KW-1185">Reference proteome</keyword>
<dbReference type="AlphaFoldDB" id="A0A1I2T8S5"/>
<evidence type="ECO:0000313" key="3">
    <source>
        <dbReference type="Proteomes" id="UP000198661"/>
    </source>
</evidence>
<keyword evidence="1" id="KW-0472">Membrane</keyword>
<evidence type="ECO:0000313" key="2">
    <source>
        <dbReference type="EMBL" id="SFG59617.1"/>
    </source>
</evidence>
<name>A0A1I2T8S5_9BACL</name>
<protein>
    <submittedName>
        <fullName evidence="2">TadE-like protein</fullName>
    </submittedName>
</protein>
<organism evidence="2 3">
    <name type="scientific">Planifilum fulgidum</name>
    <dbReference type="NCBI Taxonomy" id="201973"/>
    <lineage>
        <taxon>Bacteria</taxon>
        <taxon>Bacillati</taxon>
        <taxon>Bacillota</taxon>
        <taxon>Bacilli</taxon>
        <taxon>Bacillales</taxon>
        <taxon>Thermoactinomycetaceae</taxon>
        <taxon>Planifilum</taxon>
    </lineage>
</organism>
<feature type="transmembrane region" description="Helical" evidence="1">
    <location>
        <begin position="21"/>
        <end position="44"/>
    </location>
</feature>
<dbReference type="Proteomes" id="UP000198661">
    <property type="component" value="Unassembled WGS sequence"/>
</dbReference>
<gene>
    <name evidence="2" type="ORF">SAMN04488025_1554</name>
</gene>